<feature type="active site" description="Proton donor" evidence="4">
    <location>
        <position position="94"/>
    </location>
</feature>
<dbReference type="SUPFAM" id="SSF52788">
    <property type="entry name" value="Phosphotyrosine protein phosphatases I"/>
    <property type="match status" value="1"/>
</dbReference>
<evidence type="ECO:0000313" key="7">
    <source>
        <dbReference type="Proteomes" id="UP001295794"/>
    </source>
</evidence>
<dbReference type="Proteomes" id="UP001295794">
    <property type="component" value="Unassembled WGS sequence"/>
</dbReference>
<comment type="similarity">
    <text evidence="1">Belongs to the low molecular weight phosphotyrosine protein phosphatase family.</text>
</comment>
<protein>
    <recommendedName>
        <fullName evidence="2">acid phosphatase</fullName>
        <ecNumber evidence="2">3.1.3.2</ecNumber>
    </recommendedName>
</protein>
<gene>
    <name evidence="6" type="ORF">MYCIT1_LOCUS19843</name>
</gene>
<name>A0AAD2K1E1_9AGAR</name>
<evidence type="ECO:0000256" key="3">
    <source>
        <dbReference type="ARBA" id="ARBA00022801"/>
    </source>
</evidence>
<organism evidence="6 7">
    <name type="scientific">Mycena citricolor</name>
    <dbReference type="NCBI Taxonomy" id="2018698"/>
    <lineage>
        <taxon>Eukaryota</taxon>
        <taxon>Fungi</taxon>
        <taxon>Dikarya</taxon>
        <taxon>Basidiomycota</taxon>
        <taxon>Agaricomycotina</taxon>
        <taxon>Agaricomycetes</taxon>
        <taxon>Agaricomycetidae</taxon>
        <taxon>Agaricales</taxon>
        <taxon>Marasmiineae</taxon>
        <taxon>Mycenaceae</taxon>
        <taxon>Mycena</taxon>
    </lineage>
</organism>
<dbReference type="Pfam" id="PF01451">
    <property type="entry name" value="LMWPc"/>
    <property type="match status" value="1"/>
</dbReference>
<dbReference type="PRINTS" id="PR00719">
    <property type="entry name" value="LMWPTPASE"/>
</dbReference>
<dbReference type="InterPro" id="IPR036196">
    <property type="entry name" value="Ptyr_pPase_sf"/>
</dbReference>
<dbReference type="InterPro" id="IPR052995">
    <property type="entry name" value="LMW-PTP"/>
</dbReference>
<evidence type="ECO:0000256" key="4">
    <source>
        <dbReference type="PIRSR" id="PIRSR617867-1"/>
    </source>
</evidence>
<dbReference type="AlphaFoldDB" id="A0AAD2K1E1"/>
<dbReference type="CDD" id="cd16343">
    <property type="entry name" value="LMWPTP"/>
    <property type="match status" value="1"/>
</dbReference>
<evidence type="ECO:0000313" key="6">
    <source>
        <dbReference type="EMBL" id="CAK5273386.1"/>
    </source>
</evidence>
<feature type="domain" description="Phosphotyrosine protein phosphatase I" evidence="5">
    <location>
        <begin position="1"/>
        <end position="120"/>
    </location>
</feature>
<reference evidence="6" key="1">
    <citation type="submission" date="2023-11" db="EMBL/GenBank/DDBJ databases">
        <authorList>
            <person name="De Vega J J."/>
            <person name="De Vega J J."/>
        </authorList>
    </citation>
    <scope>NUCLEOTIDE SEQUENCE</scope>
</reference>
<dbReference type="PANTHER" id="PTHR47439">
    <property type="entry name" value="LOW MOLECULAR WEIGHT PHOSPHOTYROSINE PROTEIN PHOSPHATASE-RELATED"/>
    <property type="match status" value="1"/>
</dbReference>
<dbReference type="GO" id="GO:0004725">
    <property type="term" value="F:protein tyrosine phosphatase activity"/>
    <property type="evidence" value="ECO:0007669"/>
    <property type="project" value="InterPro"/>
</dbReference>
<dbReference type="PANTHER" id="PTHR47439:SF1">
    <property type="entry name" value="ACID PHOSPHATASE"/>
    <property type="match status" value="1"/>
</dbReference>
<evidence type="ECO:0000256" key="1">
    <source>
        <dbReference type="ARBA" id="ARBA00011063"/>
    </source>
</evidence>
<dbReference type="SMART" id="SM00226">
    <property type="entry name" value="LMWPc"/>
    <property type="match status" value="1"/>
</dbReference>
<evidence type="ECO:0000259" key="5">
    <source>
        <dbReference type="SMART" id="SM00226"/>
    </source>
</evidence>
<dbReference type="InterPro" id="IPR023485">
    <property type="entry name" value="Ptyr_pPase"/>
</dbReference>
<dbReference type="GO" id="GO:0003993">
    <property type="term" value="F:acid phosphatase activity"/>
    <property type="evidence" value="ECO:0007669"/>
    <property type="project" value="UniProtKB-EC"/>
</dbReference>
<keyword evidence="3" id="KW-0378">Hydrolase</keyword>
<proteinExistence type="inferred from homology"/>
<keyword evidence="7" id="KW-1185">Reference proteome</keyword>
<dbReference type="EMBL" id="CAVNYO010000369">
    <property type="protein sequence ID" value="CAK5273386.1"/>
    <property type="molecule type" value="Genomic_DNA"/>
</dbReference>
<dbReference type="InterPro" id="IPR017867">
    <property type="entry name" value="Tyr_phospatase_low_mol_wt"/>
</dbReference>
<accession>A0AAD2K1E1</accession>
<dbReference type="EC" id="3.1.3.2" evidence="2"/>
<evidence type="ECO:0000256" key="2">
    <source>
        <dbReference type="ARBA" id="ARBA00012646"/>
    </source>
</evidence>
<comment type="caution">
    <text evidence="6">The sequence shown here is derived from an EMBL/GenBank/DDBJ whole genome shotgun (WGS) entry which is preliminary data.</text>
</comment>
<sequence>MSGKVEVDSAGIIGYHAGEGADPRMKRHASQRGYRLTSISRPVIAEDFNRFDLIVGMDDRNIRDLRRKAPADGRAEIRKMTDFCTRFDETEVPDPYYGGAAGFERVLDLLEDACDGLFRYVSRQAETERQSSSSIIGRSSFSVAAGEAAVPFSSKVSPAEITVHSIGTTNARVSAAKPGVAVPRDSRHFARGDRNDRHRLRRHSCRYRSMTFFSAAEKEAL</sequence>
<dbReference type="Gene3D" id="3.40.50.2300">
    <property type="match status" value="1"/>
</dbReference>